<dbReference type="PROSITE" id="PS00141">
    <property type="entry name" value="ASP_PROTEASE"/>
    <property type="match status" value="1"/>
</dbReference>
<dbReference type="Proteomes" id="UP001301388">
    <property type="component" value="Unassembled WGS sequence"/>
</dbReference>
<evidence type="ECO:0000313" key="1">
    <source>
        <dbReference type="EMBL" id="MEA5479486.1"/>
    </source>
</evidence>
<name>A0ABU5TME9_9CYAN</name>
<evidence type="ECO:0000313" key="2">
    <source>
        <dbReference type="Proteomes" id="UP001301388"/>
    </source>
</evidence>
<sequence length="141" mass="15394">MTLKKRFNFVEKSNSVGETSLVPYLPLTLSFQNTSISTSGLLDTGASVNVLPYEIGIQIGLNWDDHTTSVTLAGNLAQFPAKGIILSATIDQFAPTTLVFAWTKAENIPLLLGRINFFQEFDVCFYGSQLAFEIAPKAKSV</sequence>
<dbReference type="Gene3D" id="2.40.70.10">
    <property type="entry name" value="Acid Proteases"/>
    <property type="match status" value="1"/>
</dbReference>
<dbReference type="EMBL" id="JAYGIE010000091">
    <property type="protein sequence ID" value="MEA5479486.1"/>
    <property type="molecule type" value="Genomic_DNA"/>
</dbReference>
<proteinExistence type="predicted"/>
<organism evidence="1 2">
    <name type="scientific">Pseudanabaena galeata UHCC 0370</name>
    <dbReference type="NCBI Taxonomy" id="3110310"/>
    <lineage>
        <taxon>Bacteria</taxon>
        <taxon>Bacillati</taxon>
        <taxon>Cyanobacteriota</taxon>
        <taxon>Cyanophyceae</taxon>
        <taxon>Pseudanabaenales</taxon>
        <taxon>Pseudanabaenaceae</taxon>
        <taxon>Pseudanabaena</taxon>
    </lineage>
</organism>
<dbReference type="InterPro" id="IPR021109">
    <property type="entry name" value="Peptidase_aspartic_dom_sf"/>
</dbReference>
<comment type="caution">
    <text evidence="1">The sequence shown here is derived from an EMBL/GenBank/DDBJ whole genome shotgun (WGS) entry which is preliminary data.</text>
</comment>
<keyword evidence="2" id="KW-1185">Reference proteome</keyword>
<dbReference type="RefSeq" id="WP_323262699.1">
    <property type="nucleotide sequence ID" value="NZ_JAYGIE010000091.1"/>
</dbReference>
<evidence type="ECO:0008006" key="3">
    <source>
        <dbReference type="Google" id="ProtNLM"/>
    </source>
</evidence>
<protein>
    <recommendedName>
        <fullName evidence="3">Peptidase A2 domain-containing protein</fullName>
    </recommendedName>
</protein>
<gene>
    <name evidence="1" type="ORF">VB774_17840</name>
</gene>
<accession>A0ABU5TME9</accession>
<dbReference type="InterPro" id="IPR001969">
    <property type="entry name" value="Aspartic_peptidase_AS"/>
</dbReference>
<reference evidence="1 2" key="1">
    <citation type="submission" date="2023-12" db="EMBL/GenBank/DDBJ databases">
        <title>Baltic Sea Cyanobacteria.</title>
        <authorList>
            <person name="Delbaje E."/>
            <person name="Fewer D.P."/>
            <person name="Shishido T.K."/>
        </authorList>
    </citation>
    <scope>NUCLEOTIDE SEQUENCE [LARGE SCALE GENOMIC DNA]</scope>
    <source>
        <strain evidence="1 2">UHCC 0370</strain>
    </source>
</reference>